<dbReference type="Pfam" id="PF00022">
    <property type="entry name" value="Actin"/>
    <property type="match status" value="1"/>
</dbReference>
<dbReference type="SMART" id="SM00268">
    <property type="entry name" value="ACTIN"/>
    <property type="match status" value="1"/>
</dbReference>
<feature type="compositionally biased region" description="Basic residues" evidence="8">
    <location>
        <begin position="1"/>
        <end position="12"/>
    </location>
</feature>
<evidence type="ECO:0000313" key="10">
    <source>
        <dbReference type="Proteomes" id="UP001146793"/>
    </source>
</evidence>
<dbReference type="PRINTS" id="PR00190">
    <property type="entry name" value="ACTIN"/>
</dbReference>
<dbReference type="GO" id="GO:0005856">
    <property type="term" value="C:cytoskeleton"/>
    <property type="evidence" value="ECO:0007669"/>
    <property type="project" value="UniProtKB-SubCell"/>
</dbReference>
<keyword evidence="5" id="KW-0067">ATP-binding</keyword>
<dbReference type="PANTHER" id="PTHR11937">
    <property type="entry name" value="ACTIN"/>
    <property type="match status" value="1"/>
</dbReference>
<dbReference type="Gene3D" id="3.30.420.40">
    <property type="match status" value="2"/>
</dbReference>
<reference evidence="9" key="1">
    <citation type="submission" date="2022-08" db="EMBL/GenBank/DDBJ databases">
        <title>Novel sulphate-reducing endosymbionts in the free-living metamonad Anaeramoeba.</title>
        <authorList>
            <person name="Jerlstrom-Hultqvist J."/>
            <person name="Cepicka I."/>
            <person name="Gallot-Lavallee L."/>
            <person name="Salas-Leiva D."/>
            <person name="Curtis B.A."/>
            <person name="Zahonova K."/>
            <person name="Pipaliya S."/>
            <person name="Dacks J."/>
            <person name="Roger A.J."/>
        </authorList>
    </citation>
    <scope>NUCLEOTIDE SEQUENCE</scope>
    <source>
        <strain evidence="9">Busselton2</strain>
    </source>
</reference>
<dbReference type="FunFam" id="3.30.420.40:FF:000148">
    <property type="entry name" value="Actin, alpha skeletal muscle"/>
    <property type="match status" value="1"/>
</dbReference>
<name>A0AAV7Y4W5_9EUKA</name>
<evidence type="ECO:0000256" key="4">
    <source>
        <dbReference type="ARBA" id="ARBA00022741"/>
    </source>
</evidence>
<keyword evidence="3" id="KW-0963">Cytoplasm</keyword>
<evidence type="ECO:0000256" key="8">
    <source>
        <dbReference type="SAM" id="MobiDB-lite"/>
    </source>
</evidence>
<comment type="caution">
    <text evidence="9">The sequence shown here is derived from an EMBL/GenBank/DDBJ whole genome shotgun (WGS) entry which is preliminary data.</text>
</comment>
<evidence type="ECO:0000313" key="9">
    <source>
        <dbReference type="EMBL" id="KAJ3424808.1"/>
    </source>
</evidence>
<comment type="subcellular location">
    <subcellularLocation>
        <location evidence="1">Cytoplasm</location>
        <location evidence="1">Cytoskeleton</location>
    </subcellularLocation>
</comment>
<dbReference type="InterPro" id="IPR004000">
    <property type="entry name" value="Actin"/>
</dbReference>
<proteinExistence type="inferred from homology"/>
<feature type="region of interest" description="Disordered" evidence="8">
    <location>
        <begin position="1"/>
        <end position="46"/>
    </location>
</feature>
<comment type="similarity">
    <text evidence="7">Belongs to the actin family.</text>
</comment>
<keyword evidence="6" id="KW-0206">Cytoskeleton</keyword>
<protein>
    <recommendedName>
        <fullName evidence="2">Actin</fullName>
    </recommendedName>
</protein>
<dbReference type="Gene3D" id="3.90.640.10">
    <property type="entry name" value="Actin, Chain A, domain 4"/>
    <property type="match status" value="1"/>
</dbReference>
<evidence type="ECO:0000256" key="3">
    <source>
        <dbReference type="ARBA" id="ARBA00022490"/>
    </source>
</evidence>
<dbReference type="GO" id="GO:0005524">
    <property type="term" value="F:ATP binding"/>
    <property type="evidence" value="ECO:0007669"/>
    <property type="project" value="UniProtKB-KW"/>
</dbReference>
<dbReference type="InterPro" id="IPR043129">
    <property type="entry name" value="ATPase_NBD"/>
</dbReference>
<keyword evidence="4" id="KW-0547">Nucleotide-binding</keyword>
<organism evidence="9 10">
    <name type="scientific">Anaeramoeba flamelloides</name>
    <dbReference type="NCBI Taxonomy" id="1746091"/>
    <lineage>
        <taxon>Eukaryota</taxon>
        <taxon>Metamonada</taxon>
        <taxon>Anaeramoebidae</taxon>
        <taxon>Anaeramoeba</taxon>
    </lineage>
</organism>
<evidence type="ECO:0000256" key="6">
    <source>
        <dbReference type="ARBA" id="ARBA00023212"/>
    </source>
</evidence>
<accession>A0AAV7Y4W5</accession>
<feature type="compositionally biased region" description="Basic and acidic residues" evidence="8">
    <location>
        <begin position="17"/>
        <end position="44"/>
    </location>
</feature>
<evidence type="ECO:0000256" key="1">
    <source>
        <dbReference type="ARBA" id="ARBA00004245"/>
    </source>
</evidence>
<dbReference type="EMBL" id="JANTQA010000070">
    <property type="protein sequence ID" value="KAJ3424808.1"/>
    <property type="molecule type" value="Genomic_DNA"/>
</dbReference>
<dbReference type="Proteomes" id="UP001146793">
    <property type="component" value="Unassembled WGS sequence"/>
</dbReference>
<dbReference type="FunFam" id="3.90.640.10:FF:000001">
    <property type="entry name" value="Actin, muscle"/>
    <property type="match status" value="1"/>
</dbReference>
<evidence type="ECO:0000256" key="5">
    <source>
        <dbReference type="ARBA" id="ARBA00022840"/>
    </source>
</evidence>
<evidence type="ECO:0000256" key="7">
    <source>
        <dbReference type="RuleBase" id="RU000487"/>
    </source>
</evidence>
<gene>
    <name evidence="9" type="ORF">M0812_27234</name>
</gene>
<evidence type="ECO:0000256" key="2">
    <source>
        <dbReference type="ARBA" id="ARBA00019112"/>
    </source>
</evidence>
<dbReference type="AlphaFoldDB" id="A0AAV7Y4W5"/>
<dbReference type="SUPFAM" id="SSF53067">
    <property type="entry name" value="Actin-like ATPase domain"/>
    <property type="match status" value="2"/>
</dbReference>
<sequence>MWRKITNKKKKNTQTNKNEKSEKPKENQNRKMEKEETNEIEPKKSSAIIIDHGSGMLKVGYSGDSAPIAVFPSIVQKPKHMGVMVGMGQKDCYVGKEPRSKRGLYNLKRTLVNGMVSDWGDMERIWGYTFKEELGVDAEEHEIFLTLKYDSTQKSYPEKMTEIMFEKFNIPAFHFSLPEPLSLHTYGRTTGVVLDIGHSFTTIDAFMEGNIIQEVRAQQELAGNDLTDYLLKILAERGYSFTTTAEREIVRDIKEKLCYVALDFDQEMILASQSSSEVDMNYELPDGQVITIGDERFRCPEVLFQPSPLDTKMDGIHEIVYNTINESHVDFQETLYHNIILSGGSTLFDGMKERLQQEIQKLAPNTVSVKVASSEERKYAAWIGASILTSLSTFEDRWILKKEYNESGAAIVHKKC</sequence>